<accession>A0A1V9YTV0</accession>
<dbReference type="InterPro" id="IPR019489">
    <property type="entry name" value="Clp_ATPase_C"/>
</dbReference>
<dbReference type="GO" id="GO:0005524">
    <property type="term" value="F:ATP binding"/>
    <property type="evidence" value="ECO:0007669"/>
    <property type="project" value="UniProtKB-KW"/>
</dbReference>
<dbReference type="SUPFAM" id="SSF52540">
    <property type="entry name" value="P-loop containing nucleoside triphosphate hydrolases"/>
    <property type="match status" value="1"/>
</dbReference>
<dbReference type="OrthoDB" id="47330at2759"/>
<dbReference type="InterPro" id="IPR027417">
    <property type="entry name" value="P-loop_NTPase"/>
</dbReference>
<dbReference type="PANTHER" id="PTHR11638:SF18">
    <property type="entry name" value="HEAT SHOCK PROTEIN 104"/>
    <property type="match status" value="1"/>
</dbReference>
<dbReference type="SMART" id="SM01086">
    <property type="entry name" value="ClpB_D2-small"/>
    <property type="match status" value="1"/>
</dbReference>
<dbReference type="AlphaFoldDB" id="A0A1V9YTV0"/>
<dbReference type="Pfam" id="PF10431">
    <property type="entry name" value="ClpB_D2-small"/>
    <property type="match status" value="1"/>
</dbReference>
<evidence type="ECO:0000256" key="2">
    <source>
        <dbReference type="ARBA" id="ARBA00022840"/>
    </source>
</evidence>
<keyword evidence="1" id="KW-0547">Nucleotide-binding</keyword>
<protein>
    <submittedName>
        <fullName evidence="4">Heat shock protein</fullName>
    </submittedName>
</protein>
<dbReference type="EMBL" id="JNBS01002829">
    <property type="protein sequence ID" value="OQR89182.1"/>
    <property type="molecule type" value="Genomic_DNA"/>
</dbReference>
<dbReference type="GO" id="GO:0034605">
    <property type="term" value="P:cellular response to heat"/>
    <property type="evidence" value="ECO:0007669"/>
    <property type="project" value="TreeGrafter"/>
</dbReference>
<proteinExistence type="predicted"/>
<dbReference type="Proteomes" id="UP000243217">
    <property type="component" value="Unassembled WGS sequence"/>
</dbReference>
<dbReference type="GO" id="GO:0016887">
    <property type="term" value="F:ATP hydrolysis activity"/>
    <property type="evidence" value="ECO:0007669"/>
    <property type="project" value="TreeGrafter"/>
</dbReference>
<reference evidence="4 5" key="1">
    <citation type="journal article" date="2014" name="Genome Biol. Evol.">
        <title>The secreted proteins of Achlya hypogyna and Thraustotheca clavata identify the ancestral oomycete secretome and reveal gene acquisitions by horizontal gene transfer.</title>
        <authorList>
            <person name="Misner I."/>
            <person name="Blouin N."/>
            <person name="Leonard G."/>
            <person name="Richards T.A."/>
            <person name="Lane C.E."/>
        </authorList>
    </citation>
    <scope>NUCLEOTIDE SEQUENCE [LARGE SCALE GENOMIC DNA]</scope>
    <source>
        <strain evidence="4 5">ATCC 34112</strain>
    </source>
</reference>
<evidence type="ECO:0000256" key="1">
    <source>
        <dbReference type="ARBA" id="ARBA00022741"/>
    </source>
</evidence>
<organism evidence="4 5">
    <name type="scientific">Thraustotheca clavata</name>
    <dbReference type="NCBI Taxonomy" id="74557"/>
    <lineage>
        <taxon>Eukaryota</taxon>
        <taxon>Sar</taxon>
        <taxon>Stramenopiles</taxon>
        <taxon>Oomycota</taxon>
        <taxon>Saprolegniomycetes</taxon>
        <taxon>Saprolegniales</taxon>
        <taxon>Achlyaceae</taxon>
        <taxon>Thraustotheca</taxon>
    </lineage>
</organism>
<keyword evidence="5" id="KW-1185">Reference proteome</keyword>
<feature type="domain" description="Clp ATPase C-terminal" evidence="3">
    <location>
        <begin position="18"/>
        <end position="108"/>
    </location>
</feature>
<dbReference type="STRING" id="74557.A0A1V9YTV0"/>
<sequence length="115" mass="13079">MRPELLNRLDDIVVFEPLGKLQLREIVKLQFRSAEERLKDSQQVTMTLTIPALDAILDAAYDPQYGARPLKRYIEKHVITQLSRLILAGKLRSKSHVTVIENNGQVDFAIDNAVP</sequence>
<gene>
    <name evidence="4" type="ORF">THRCLA_22728</name>
</gene>
<keyword evidence="4" id="KW-0346">Stress response</keyword>
<dbReference type="InterPro" id="IPR050130">
    <property type="entry name" value="ClpA_ClpB"/>
</dbReference>
<evidence type="ECO:0000313" key="5">
    <source>
        <dbReference type="Proteomes" id="UP000243217"/>
    </source>
</evidence>
<name>A0A1V9YTV0_9STRA</name>
<keyword evidence="2" id="KW-0067">ATP-binding</keyword>
<evidence type="ECO:0000259" key="3">
    <source>
        <dbReference type="SMART" id="SM01086"/>
    </source>
</evidence>
<dbReference type="Gene3D" id="1.10.8.60">
    <property type="match status" value="1"/>
</dbReference>
<dbReference type="GO" id="GO:0005737">
    <property type="term" value="C:cytoplasm"/>
    <property type="evidence" value="ECO:0007669"/>
    <property type="project" value="TreeGrafter"/>
</dbReference>
<comment type="caution">
    <text evidence="4">The sequence shown here is derived from an EMBL/GenBank/DDBJ whole genome shotgun (WGS) entry which is preliminary data.</text>
</comment>
<dbReference type="PANTHER" id="PTHR11638">
    <property type="entry name" value="ATP-DEPENDENT CLP PROTEASE"/>
    <property type="match status" value="1"/>
</dbReference>
<evidence type="ECO:0000313" key="4">
    <source>
        <dbReference type="EMBL" id="OQR89182.1"/>
    </source>
</evidence>